<keyword evidence="1" id="KW-0540">Nuclease</keyword>
<organism evidence="6 7">
    <name type="scientific">Hujiaoplasma nucleasis</name>
    <dbReference type="NCBI Taxonomy" id="2725268"/>
    <lineage>
        <taxon>Bacteria</taxon>
        <taxon>Bacillati</taxon>
        <taxon>Mycoplasmatota</taxon>
        <taxon>Mollicutes</taxon>
        <taxon>Candidatus Izemoplasmatales</taxon>
        <taxon>Hujiaoplasmataceae</taxon>
        <taxon>Hujiaoplasma</taxon>
    </lineage>
</organism>
<evidence type="ECO:0000259" key="5">
    <source>
        <dbReference type="SMART" id="SM00507"/>
    </source>
</evidence>
<dbReference type="Gene3D" id="1.10.30.50">
    <property type="match status" value="1"/>
</dbReference>
<evidence type="ECO:0000256" key="1">
    <source>
        <dbReference type="ARBA" id="ARBA00022722"/>
    </source>
</evidence>
<evidence type="ECO:0000256" key="3">
    <source>
        <dbReference type="ARBA" id="ARBA00038412"/>
    </source>
</evidence>
<evidence type="ECO:0000313" key="6">
    <source>
        <dbReference type="EMBL" id="QLY40188.1"/>
    </source>
</evidence>
<dbReference type="PANTHER" id="PTHR41286:SF1">
    <property type="entry name" value="HNH NUCLEASE YAJD-RELATED"/>
    <property type="match status" value="1"/>
</dbReference>
<dbReference type="SMART" id="SM00507">
    <property type="entry name" value="HNHc"/>
    <property type="match status" value="1"/>
</dbReference>
<dbReference type="Pfam" id="PF01844">
    <property type="entry name" value="HNH"/>
    <property type="match status" value="1"/>
</dbReference>
<name>A0A7L6N4M1_9MOLU</name>
<dbReference type="GO" id="GO:0003676">
    <property type="term" value="F:nucleic acid binding"/>
    <property type="evidence" value="ECO:0007669"/>
    <property type="project" value="InterPro"/>
</dbReference>
<dbReference type="RefSeq" id="WP_312031015.1">
    <property type="nucleotide sequence ID" value="NZ_CP051151.1"/>
</dbReference>
<sequence>MKKPKELHRFYKSKDWKLAREIKIFDANGRCERCGALGEEVHHKKSLTLNNIGDTNISLKQNNLELLCKKCHNKEHKRFSNQQQFDKEGNLISR</sequence>
<accession>A0A7L6N4M1</accession>
<evidence type="ECO:0000313" key="7">
    <source>
        <dbReference type="Proteomes" id="UP000512167"/>
    </source>
</evidence>
<dbReference type="GO" id="GO:0004519">
    <property type="term" value="F:endonuclease activity"/>
    <property type="evidence" value="ECO:0007669"/>
    <property type="project" value="UniProtKB-KW"/>
</dbReference>
<evidence type="ECO:0000256" key="4">
    <source>
        <dbReference type="ARBA" id="ARBA00040194"/>
    </source>
</evidence>
<dbReference type="AlphaFoldDB" id="A0A7L6N4M1"/>
<proteinExistence type="inferred from homology"/>
<dbReference type="InterPro" id="IPR002711">
    <property type="entry name" value="HNH"/>
</dbReference>
<keyword evidence="6" id="KW-0255">Endonuclease</keyword>
<feature type="domain" description="HNH nuclease" evidence="5">
    <location>
        <begin position="18"/>
        <end position="73"/>
    </location>
</feature>
<dbReference type="KEGG" id="tbk:HF295_04645"/>
<dbReference type="CDD" id="cd00085">
    <property type="entry name" value="HNHc"/>
    <property type="match status" value="1"/>
</dbReference>
<dbReference type="PANTHER" id="PTHR41286">
    <property type="entry name" value="HNH NUCLEASE YAJD-RELATED"/>
    <property type="match status" value="1"/>
</dbReference>
<dbReference type="GO" id="GO:0005829">
    <property type="term" value="C:cytosol"/>
    <property type="evidence" value="ECO:0007669"/>
    <property type="project" value="TreeGrafter"/>
</dbReference>
<comment type="similarity">
    <text evidence="3">Belongs to the HNH nuclease family.</text>
</comment>
<dbReference type="GO" id="GO:0016787">
    <property type="term" value="F:hydrolase activity"/>
    <property type="evidence" value="ECO:0007669"/>
    <property type="project" value="UniProtKB-KW"/>
</dbReference>
<evidence type="ECO:0000256" key="2">
    <source>
        <dbReference type="ARBA" id="ARBA00022801"/>
    </source>
</evidence>
<dbReference type="GO" id="GO:0008270">
    <property type="term" value="F:zinc ion binding"/>
    <property type="evidence" value="ECO:0007669"/>
    <property type="project" value="InterPro"/>
</dbReference>
<gene>
    <name evidence="6" type="ORF">HF295_04645</name>
</gene>
<keyword evidence="2" id="KW-0378">Hydrolase</keyword>
<dbReference type="Proteomes" id="UP000512167">
    <property type="component" value="Chromosome"/>
</dbReference>
<protein>
    <recommendedName>
        <fullName evidence="4">Putative HNH nuclease YajD</fullName>
    </recommendedName>
</protein>
<dbReference type="EMBL" id="CP051151">
    <property type="protein sequence ID" value="QLY40188.1"/>
    <property type="molecule type" value="Genomic_DNA"/>
</dbReference>
<keyword evidence="7" id="KW-1185">Reference proteome</keyword>
<dbReference type="InterPro" id="IPR003615">
    <property type="entry name" value="HNH_nuc"/>
</dbReference>
<reference evidence="6 7" key="1">
    <citation type="submission" date="2020-04" db="EMBL/GenBank/DDBJ databases">
        <authorList>
            <person name="Zheng R.K."/>
            <person name="Sun C.M."/>
        </authorList>
    </citation>
    <scope>NUCLEOTIDE SEQUENCE [LARGE SCALE GENOMIC DNA]</scope>
    <source>
        <strain evidence="7">zrk29</strain>
    </source>
</reference>